<dbReference type="KEGG" id="prel:PRELSG_0923100"/>
<evidence type="ECO:0000259" key="2">
    <source>
        <dbReference type="Pfam" id="PF00899"/>
    </source>
</evidence>
<evidence type="ECO:0000256" key="1">
    <source>
        <dbReference type="SAM" id="Coils"/>
    </source>
</evidence>
<evidence type="ECO:0000313" key="4">
    <source>
        <dbReference type="EMBL" id="CRH00131.1"/>
    </source>
</evidence>
<dbReference type="InterPro" id="IPR000594">
    <property type="entry name" value="ThiF_NAD_FAD-bd"/>
</dbReference>
<dbReference type="InterPro" id="IPR045886">
    <property type="entry name" value="ThiF/MoeB/HesA"/>
</dbReference>
<dbReference type="GeneID" id="39736243"/>
<reference evidence="4 5" key="1">
    <citation type="submission" date="2015-04" db="EMBL/GenBank/DDBJ databases">
        <authorList>
            <consortium name="Pathogen Informatics"/>
        </authorList>
    </citation>
    <scope>NUCLEOTIDE SEQUENCE [LARGE SCALE GENOMIC DNA]</scope>
    <source>
        <strain evidence="4 5">SGS1</strain>
    </source>
</reference>
<dbReference type="RefSeq" id="XP_028533136.1">
    <property type="nucleotide sequence ID" value="XM_028676671.1"/>
</dbReference>
<dbReference type="Pfam" id="PF16420">
    <property type="entry name" value="ATG7_N"/>
    <property type="match status" value="1"/>
</dbReference>
<name>A0A1J1H6G5_PLARL</name>
<dbReference type="GO" id="GO:0000422">
    <property type="term" value="P:autophagy of mitochondrion"/>
    <property type="evidence" value="ECO:0007669"/>
    <property type="project" value="TreeGrafter"/>
</dbReference>
<feature type="domain" description="Ubiquitin-like modifier-activating enzyme Atg7 N-terminal" evidence="3">
    <location>
        <begin position="36"/>
        <end position="470"/>
    </location>
</feature>
<evidence type="ECO:0000313" key="5">
    <source>
        <dbReference type="Proteomes" id="UP000220158"/>
    </source>
</evidence>
<dbReference type="GO" id="GO:0000407">
    <property type="term" value="C:phagophore assembly site"/>
    <property type="evidence" value="ECO:0007669"/>
    <property type="project" value="TreeGrafter"/>
</dbReference>
<dbReference type="OrthoDB" id="338614at2759"/>
<dbReference type="EMBL" id="LN835304">
    <property type="protein sequence ID" value="CRH00131.1"/>
    <property type="molecule type" value="Genomic_DNA"/>
</dbReference>
<feature type="coiled-coil region" evidence="1">
    <location>
        <begin position="921"/>
        <end position="980"/>
    </location>
</feature>
<gene>
    <name evidence="4" type="primary">ATG7</name>
    <name evidence="4" type="ORF">PRELSG_0923100</name>
</gene>
<dbReference type="VEuPathDB" id="PlasmoDB:PRELSG_0923100"/>
<protein>
    <submittedName>
        <fullName evidence="4">Autophagy-related protein 7, putative</fullName>
    </submittedName>
</protein>
<dbReference type="GO" id="GO:0019778">
    <property type="term" value="F:Atg12 activating enzyme activity"/>
    <property type="evidence" value="ECO:0007669"/>
    <property type="project" value="TreeGrafter"/>
</dbReference>
<dbReference type="GO" id="GO:0000045">
    <property type="term" value="P:autophagosome assembly"/>
    <property type="evidence" value="ECO:0007669"/>
    <property type="project" value="TreeGrafter"/>
</dbReference>
<sequence>MNISDVLNMNNSTEFEANLPSEKTSIKILKHCNNDFKIDISFFTKLHDYKINVYKLKSGYVNLCSNTYVNKIKIGCKYKNDTNRNIINFEYPYVNISTIEINKKSFIESKKDLKEQQLQNKKNNKIPDEENNNVKCFSKNISYMKEYKKKKMNINRYSKNYMGILLNFNTLEEFLNTKRSDHVNYSLNDLRSYLNESTCSNLSNEKEKKENIYEDSFWEYKENELNFLEKINKYIILSYLDLKKCVCYYSLANPIIKPKTDYHLIYSERIFFYMNSKAVYLNNERRKINVIDLFYLSYKIDNYFNNYKMFIESRAFILLKFDNKPFKNLSNKEFNDRYLNNMRNHFQTIGEEEENFYKINSFKELFEYLKSTNYLNNDNDNNDSVLHKNCDILVLPLNCLNELKQDIKNSKDKKLKNIKKNIFDLYICLIDINYLFNTLGWDFRNFLYCFCIKYELYDFEIDLLAFRDISLLADEFVCKINSNNKLVWKYPICNTKNNIINNSDISFYYVSNIYKVDYDAIKDNISKINEYIKIEKIDNISYEKRKNKNNEVVDTNTSNCTYVNEEENDKSYTNNNKSNTNTEIQNSDNYNTMIKYILNSSIFKVKVSEDFHFRMDTGTETVYEHVKSLNNEKIDMSINNSKDDKKLFIYDEQKKNKEEVNVNEYILSSSFISPFSNIKCNKKNSSDAENTKNNVFDNYEKRDSIKNSFSFDNLNEEHSNHLEENLINKKDSYLSINNEKSTNSEDNKIKIKKNECIDISTQNKLKYEIISGWKKYEKKKDGLRKQSIIYMINLNDFLNKNIIQRISLELNIKLIKWKLLKDLEFEKIKKLKVLIIGLGTLGCMVARNCISWGIQNLTFIDNSRVSFSNVSRQYLYTISDAECYNNIGEYKSIAAKNNLLKISPDLNITAKVIDIPMPGHLNYLKGDIENTMNELDELIENHDVVFLLTDSKESRYFPCLIIAEKQYNSLKEINKILREEKKKKPLFKDNNAMLYTDDFTHEYMKICGKDLLEENDFDRYLFYNNIITNVEKLPKLPPLGITVAIGFDSFLVLRHSYLYFKAACYFCNDMHSPSDSLSNRTIDEKCTVTRSGISNISSSIAVELLVSLTQHPLYFFAPHIDRDQYIYNNHQNKKETKKNELSNSLSSCLGATPHILTFNLSNFSIKKLFSDAFDRCLCCSEKVIMNYQEDKMTFIRNVISDSSILERITNINRLKLEENDVIMLD</sequence>
<dbReference type="InterPro" id="IPR032197">
    <property type="entry name" value="Atg7_N"/>
</dbReference>
<dbReference type="Proteomes" id="UP000220158">
    <property type="component" value="Chromosome 9"/>
</dbReference>
<dbReference type="GO" id="GO:0006995">
    <property type="term" value="P:cellular response to nitrogen starvation"/>
    <property type="evidence" value="ECO:0007669"/>
    <property type="project" value="TreeGrafter"/>
</dbReference>
<dbReference type="Pfam" id="PF00899">
    <property type="entry name" value="ThiF"/>
    <property type="match status" value="1"/>
</dbReference>
<dbReference type="InterPro" id="IPR035985">
    <property type="entry name" value="Ubiquitin-activating_enz"/>
</dbReference>
<keyword evidence="1" id="KW-0175">Coiled coil</keyword>
<dbReference type="Gene3D" id="3.40.140.70">
    <property type="entry name" value="Ubiquitin-like modifier-activating enzyme ATG7 N-terminal domain"/>
    <property type="match status" value="1"/>
</dbReference>
<dbReference type="PANTHER" id="PTHR10953">
    <property type="entry name" value="UBIQUITIN-ACTIVATING ENZYME E1"/>
    <property type="match status" value="1"/>
</dbReference>
<organism evidence="4 5">
    <name type="scientific">Plasmodium relictum</name>
    <dbReference type="NCBI Taxonomy" id="85471"/>
    <lineage>
        <taxon>Eukaryota</taxon>
        <taxon>Sar</taxon>
        <taxon>Alveolata</taxon>
        <taxon>Apicomplexa</taxon>
        <taxon>Aconoidasida</taxon>
        <taxon>Haemosporida</taxon>
        <taxon>Plasmodiidae</taxon>
        <taxon>Plasmodium</taxon>
        <taxon>Plasmodium (Haemamoeba)</taxon>
    </lineage>
</organism>
<dbReference type="Gene3D" id="3.40.50.720">
    <property type="entry name" value="NAD(P)-binding Rossmann-like Domain"/>
    <property type="match status" value="1"/>
</dbReference>
<dbReference type="GO" id="GO:0019779">
    <property type="term" value="F:Atg8 activating enzyme activity"/>
    <property type="evidence" value="ECO:0007669"/>
    <property type="project" value="TreeGrafter"/>
</dbReference>
<dbReference type="InterPro" id="IPR042522">
    <property type="entry name" value="Atg7_N_1"/>
</dbReference>
<dbReference type="SUPFAM" id="SSF69572">
    <property type="entry name" value="Activating enzymes of the ubiquitin-like proteins"/>
    <property type="match status" value="1"/>
</dbReference>
<keyword evidence="5" id="KW-1185">Reference proteome</keyword>
<feature type="domain" description="THIF-type NAD/FAD binding fold" evidence="2">
    <location>
        <begin position="815"/>
        <end position="1133"/>
    </location>
</feature>
<accession>A0A1J1H6G5</accession>
<dbReference type="GO" id="GO:0034727">
    <property type="term" value="P:piecemeal microautophagy of the nucleus"/>
    <property type="evidence" value="ECO:0007669"/>
    <property type="project" value="TreeGrafter"/>
</dbReference>
<dbReference type="AlphaFoldDB" id="A0A1J1H6G5"/>
<dbReference type="GO" id="GO:0032446">
    <property type="term" value="P:protein modification by small protein conjugation"/>
    <property type="evidence" value="ECO:0007669"/>
    <property type="project" value="TreeGrafter"/>
</dbReference>
<evidence type="ECO:0000259" key="3">
    <source>
        <dbReference type="Pfam" id="PF16420"/>
    </source>
</evidence>
<dbReference type="PANTHER" id="PTHR10953:SF3">
    <property type="entry name" value="UBIQUITIN-LIKE MODIFIER-ACTIVATING ENZYME ATG7"/>
    <property type="match status" value="1"/>
</dbReference>
<proteinExistence type="predicted"/>